<dbReference type="EMBL" id="KT070867">
    <property type="protein sequence ID" value="AKQ08508.1"/>
    <property type="molecule type" value="Genomic_DNA"/>
</dbReference>
<sequence>MANYINIILDTTAPANPNITINGGATYATNQLVTATIGVTDIDTTGYQMKIWGAVDPAYDTNIQTTEGASQWISFTNTKQVKLSTGDGDKQLSMRVRDDVYNESSIATDNINLNTAIPTVNVGTPDKNKISKKDGKNVVSFTFSSAEPFEEYKVKVVSSTGAVESSGTLIGTTNGSSNVAGNAGGYNTPITVTITGQDLEAVSSGDGNKIIKVFVKNSAGTWSV</sequence>
<reference evidence="1 2" key="1">
    <citation type="submission" date="2015-06" db="EMBL/GenBank/DDBJ databases">
        <title>Complete genome sequence of Bacillus cereus phage PBC2.</title>
        <authorList>
            <person name="Kong M."/>
            <person name="Ryu S."/>
        </authorList>
    </citation>
    <scope>NUCLEOTIDE SEQUENCE [LARGE SCALE GENOMIC DNA]</scope>
</reference>
<dbReference type="Proteomes" id="UP000223102">
    <property type="component" value="Segment"/>
</dbReference>
<accession>A0A218KCA3</accession>
<evidence type="ECO:0000313" key="2">
    <source>
        <dbReference type="Proteomes" id="UP000223102"/>
    </source>
</evidence>
<protein>
    <submittedName>
        <fullName evidence="1">Uncharacterized protein</fullName>
    </submittedName>
</protein>
<organism evidence="1 2">
    <name type="scientific">Bacillus phage PBC2</name>
    <dbReference type="NCBI Taxonomy" id="1675029"/>
    <lineage>
        <taxon>Viruses</taxon>
        <taxon>Duplodnaviria</taxon>
        <taxon>Heunggongvirae</taxon>
        <taxon>Uroviricota</taxon>
        <taxon>Caudoviricetes</taxon>
        <taxon>Andregratiavirinae</taxon>
        <taxon>Haetaevirus</taxon>
        <taxon>Haetaevirus PBC2</taxon>
    </lineage>
</organism>
<proteinExistence type="predicted"/>
<keyword evidence="2" id="KW-1185">Reference proteome</keyword>
<evidence type="ECO:0000313" key="1">
    <source>
        <dbReference type="EMBL" id="AKQ08508.1"/>
    </source>
</evidence>
<name>A0A218KCA3_9CAUD</name>
<gene>
    <name evidence="1" type="ORF">PBC2_193</name>
</gene>